<reference evidence="1 2" key="1">
    <citation type="submission" date="2019-07" db="EMBL/GenBank/DDBJ databases">
        <title>Rapid identification of Enteric Bacteria from Whole Genome Sequences (WGS) using Average Nucleotide Identity (ANI).</title>
        <authorList>
            <person name="Lane C."/>
        </authorList>
    </citation>
    <scope>NUCLEOTIDE SEQUENCE [LARGE SCALE GENOMIC DNA]</scope>
    <source>
        <strain evidence="1 2">D2411</strain>
    </source>
</reference>
<comment type="caution">
    <text evidence="1">The sequence shown here is derived from an EMBL/GenBank/DDBJ whole genome shotgun (WGS) entry which is preliminary data.</text>
</comment>
<proteinExistence type="predicted"/>
<dbReference type="EMBL" id="VOAP01000003">
    <property type="protein sequence ID" value="TWO22593.1"/>
    <property type="molecule type" value="Genomic_DNA"/>
</dbReference>
<dbReference type="RefSeq" id="WP_147496842.1">
    <property type="nucleotide sequence ID" value="NZ_VOAP01000003.1"/>
</dbReference>
<dbReference type="AlphaFoldDB" id="A0A562XLQ4"/>
<evidence type="ECO:0000313" key="2">
    <source>
        <dbReference type="Proteomes" id="UP000321812"/>
    </source>
</evidence>
<name>A0A562XLQ4_CAMHY</name>
<evidence type="ECO:0000313" key="1">
    <source>
        <dbReference type="EMBL" id="TWO22593.1"/>
    </source>
</evidence>
<gene>
    <name evidence="1" type="ORF">YZ82_01370</name>
</gene>
<accession>A0A562XLQ4</accession>
<organism evidence="1 2">
    <name type="scientific">Campylobacter hyointestinalis</name>
    <dbReference type="NCBI Taxonomy" id="198"/>
    <lineage>
        <taxon>Bacteria</taxon>
        <taxon>Pseudomonadati</taxon>
        <taxon>Campylobacterota</taxon>
        <taxon>Epsilonproteobacteria</taxon>
        <taxon>Campylobacterales</taxon>
        <taxon>Campylobacteraceae</taxon>
        <taxon>Campylobacter</taxon>
    </lineage>
</organism>
<protein>
    <submittedName>
        <fullName evidence="1">Uncharacterized protein</fullName>
    </submittedName>
</protein>
<dbReference type="Proteomes" id="UP000321812">
    <property type="component" value="Unassembled WGS sequence"/>
</dbReference>
<sequence>MNEELSIKLINYELEKMKQDSHPFFGKNEMITLLSLLSRYDRDFIVSSVANIIDKLDLIIRDLEKLRDLEKFDDEFNDEGNFMYVANFIRKNW</sequence>